<feature type="region of interest" description="Disordered" evidence="5">
    <location>
        <begin position="1"/>
        <end position="33"/>
    </location>
</feature>
<organism evidence="8 9">
    <name type="scientific">Viridothelium virens</name>
    <name type="common">Speckled blister lichen</name>
    <name type="synonym">Trypethelium virens</name>
    <dbReference type="NCBI Taxonomy" id="1048519"/>
    <lineage>
        <taxon>Eukaryota</taxon>
        <taxon>Fungi</taxon>
        <taxon>Dikarya</taxon>
        <taxon>Ascomycota</taxon>
        <taxon>Pezizomycotina</taxon>
        <taxon>Dothideomycetes</taxon>
        <taxon>Dothideomycetes incertae sedis</taxon>
        <taxon>Trypetheliales</taxon>
        <taxon>Trypetheliaceae</taxon>
        <taxon>Viridothelium</taxon>
    </lineage>
</organism>
<feature type="domain" description="Major facilitator superfamily (MFS) profile" evidence="7">
    <location>
        <begin position="71"/>
        <end position="560"/>
    </location>
</feature>
<accession>A0A6A6GTJ1</accession>
<dbReference type="PROSITE" id="PS50850">
    <property type="entry name" value="MFS"/>
    <property type="match status" value="1"/>
</dbReference>
<gene>
    <name evidence="8" type="ORF">EV356DRAFT_456478</name>
</gene>
<evidence type="ECO:0000313" key="9">
    <source>
        <dbReference type="Proteomes" id="UP000800092"/>
    </source>
</evidence>
<proteinExistence type="predicted"/>
<feature type="transmembrane region" description="Helical" evidence="6">
    <location>
        <begin position="161"/>
        <end position="182"/>
    </location>
</feature>
<feature type="compositionally biased region" description="Polar residues" evidence="5">
    <location>
        <begin position="1"/>
        <end position="11"/>
    </location>
</feature>
<dbReference type="CDD" id="cd17502">
    <property type="entry name" value="MFS_Azr1_MDR_like"/>
    <property type="match status" value="1"/>
</dbReference>
<evidence type="ECO:0000256" key="5">
    <source>
        <dbReference type="SAM" id="MobiDB-lite"/>
    </source>
</evidence>
<evidence type="ECO:0000256" key="2">
    <source>
        <dbReference type="ARBA" id="ARBA00022692"/>
    </source>
</evidence>
<feature type="transmembrane region" description="Helical" evidence="6">
    <location>
        <begin position="394"/>
        <end position="420"/>
    </location>
</feature>
<dbReference type="GO" id="GO:0000329">
    <property type="term" value="C:fungal-type vacuole membrane"/>
    <property type="evidence" value="ECO:0007669"/>
    <property type="project" value="TreeGrafter"/>
</dbReference>
<feature type="transmembrane region" description="Helical" evidence="6">
    <location>
        <begin position="536"/>
        <end position="555"/>
    </location>
</feature>
<dbReference type="OrthoDB" id="3437016at2759"/>
<dbReference type="EMBL" id="ML991875">
    <property type="protein sequence ID" value="KAF2229106.1"/>
    <property type="molecule type" value="Genomic_DNA"/>
</dbReference>
<feature type="transmembrane region" description="Helical" evidence="6">
    <location>
        <begin position="263"/>
        <end position="280"/>
    </location>
</feature>
<feature type="transmembrane region" description="Helical" evidence="6">
    <location>
        <begin position="106"/>
        <end position="124"/>
    </location>
</feature>
<dbReference type="Pfam" id="PF07690">
    <property type="entry name" value="MFS_1"/>
    <property type="match status" value="1"/>
</dbReference>
<reference evidence="8" key="1">
    <citation type="journal article" date="2020" name="Stud. Mycol.">
        <title>101 Dothideomycetes genomes: a test case for predicting lifestyles and emergence of pathogens.</title>
        <authorList>
            <person name="Haridas S."/>
            <person name="Albert R."/>
            <person name="Binder M."/>
            <person name="Bloem J."/>
            <person name="Labutti K."/>
            <person name="Salamov A."/>
            <person name="Andreopoulos B."/>
            <person name="Baker S."/>
            <person name="Barry K."/>
            <person name="Bills G."/>
            <person name="Bluhm B."/>
            <person name="Cannon C."/>
            <person name="Castanera R."/>
            <person name="Culley D."/>
            <person name="Daum C."/>
            <person name="Ezra D."/>
            <person name="Gonzalez J."/>
            <person name="Henrissat B."/>
            <person name="Kuo A."/>
            <person name="Liang C."/>
            <person name="Lipzen A."/>
            <person name="Lutzoni F."/>
            <person name="Magnuson J."/>
            <person name="Mondo S."/>
            <person name="Nolan M."/>
            <person name="Ohm R."/>
            <person name="Pangilinan J."/>
            <person name="Park H.-J."/>
            <person name="Ramirez L."/>
            <person name="Alfaro M."/>
            <person name="Sun H."/>
            <person name="Tritt A."/>
            <person name="Yoshinaga Y."/>
            <person name="Zwiers L.-H."/>
            <person name="Turgeon B."/>
            <person name="Goodwin S."/>
            <person name="Spatafora J."/>
            <person name="Crous P."/>
            <person name="Grigoriev I."/>
        </authorList>
    </citation>
    <scope>NUCLEOTIDE SEQUENCE</scope>
    <source>
        <strain evidence="8">Tuck. ex Michener</strain>
    </source>
</reference>
<keyword evidence="3 6" id="KW-1133">Transmembrane helix</keyword>
<dbReference type="InterPro" id="IPR020846">
    <property type="entry name" value="MFS_dom"/>
</dbReference>
<name>A0A6A6GTJ1_VIRVR</name>
<keyword evidence="2 6" id="KW-0812">Transmembrane</keyword>
<dbReference type="SUPFAM" id="SSF103473">
    <property type="entry name" value="MFS general substrate transporter"/>
    <property type="match status" value="1"/>
</dbReference>
<feature type="transmembrane region" description="Helical" evidence="6">
    <location>
        <begin position="365"/>
        <end position="387"/>
    </location>
</feature>
<feature type="transmembrane region" description="Helical" evidence="6">
    <location>
        <begin position="331"/>
        <end position="353"/>
    </location>
</feature>
<evidence type="ECO:0000256" key="6">
    <source>
        <dbReference type="SAM" id="Phobius"/>
    </source>
</evidence>
<evidence type="ECO:0000256" key="1">
    <source>
        <dbReference type="ARBA" id="ARBA00004141"/>
    </source>
</evidence>
<feature type="transmembrane region" description="Helical" evidence="6">
    <location>
        <begin position="70"/>
        <end position="94"/>
    </location>
</feature>
<keyword evidence="9" id="KW-1185">Reference proteome</keyword>
<comment type="subcellular location">
    <subcellularLocation>
        <location evidence="1">Membrane</location>
        <topology evidence="1">Multi-pass membrane protein</topology>
    </subcellularLocation>
</comment>
<dbReference type="InterPro" id="IPR036259">
    <property type="entry name" value="MFS_trans_sf"/>
</dbReference>
<feature type="transmembrane region" description="Helical" evidence="6">
    <location>
        <begin position="286"/>
        <end position="310"/>
    </location>
</feature>
<feature type="transmembrane region" description="Helical" evidence="6">
    <location>
        <begin position="222"/>
        <end position="243"/>
    </location>
</feature>
<dbReference type="PANTHER" id="PTHR23501">
    <property type="entry name" value="MAJOR FACILITATOR SUPERFAMILY"/>
    <property type="match status" value="1"/>
</dbReference>
<evidence type="ECO:0000259" key="7">
    <source>
        <dbReference type="PROSITE" id="PS50850"/>
    </source>
</evidence>
<feature type="transmembrane region" description="Helical" evidence="6">
    <location>
        <begin position="136"/>
        <end position="155"/>
    </location>
</feature>
<dbReference type="PANTHER" id="PTHR23501:SF84">
    <property type="entry name" value="VACUOLAR MEMBRANE AMINO ACID UPTAKE TRANSPORTER FNX2"/>
    <property type="match status" value="1"/>
</dbReference>
<evidence type="ECO:0000256" key="4">
    <source>
        <dbReference type="ARBA" id="ARBA00023136"/>
    </source>
</evidence>
<feature type="transmembrane region" description="Helical" evidence="6">
    <location>
        <begin position="426"/>
        <end position="450"/>
    </location>
</feature>
<evidence type="ECO:0000313" key="8">
    <source>
        <dbReference type="EMBL" id="KAF2229106.1"/>
    </source>
</evidence>
<keyword evidence="4 6" id="KW-0472">Membrane</keyword>
<sequence length="562" mass="60355">MQNSPTETSPLLGQDAPVPVDQGAGVAANGSEEISAAIREDGDAIERQEAHEGRQKQFEGMPEVRKKMKYIMPALGIGVFMAACDQTLIVTSYGKIGSELNALNQTSWIATAYFLTLTSFQPLYGKLSDIFSRKGCLLFSYTVFGLGCLWCGLAPDMTNLIIARAFAGVGGGGMSTVTSIFLSDTVALRERGKWQGYVNIIYAFGAAAGPPLGGFLVDSIGWRWAFLVQVPLCFIAFLAVFFAINISRKEDSHWKEKLRRIDFLGAVILLAAISMLLLGLDRGSNVSWAATLTIVCLAVSIPLIAAFLFVEVKIASEPFAPGRIIFERSLFACYLCNGFSYCGWMGTVFYVPLKFQAVNGYSPTQAGTAIIPSVLAAVFGSLFGGFYMHRSGKYYWITVICYALLVLGATIVFLFSGLLIDSIPGIIVGMVVAGFGIGIGVTTTLIGLIANASPEDQAIATACSYLFRSLGSTMGVSLSATVANQVLRTQLADALSSGEDAAEIAERVRESLSYIRDLEPAVREIVQQCYARSVRAAFGLQIGLGAGAFVSAWFIREKKLSN</sequence>
<evidence type="ECO:0000256" key="3">
    <source>
        <dbReference type="ARBA" id="ARBA00022989"/>
    </source>
</evidence>
<feature type="transmembrane region" description="Helical" evidence="6">
    <location>
        <begin position="194"/>
        <end position="216"/>
    </location>
</feature>
<dbReference type="GO" id="GO:0015174">
    <property type="term" value="F:basic amino acid transmembrane transporter activity"/>
    <property type="evidence" value="ECO:0007669"/>
    <property type="project" value="TreeGrafter"/>
</dbReference>
<dbReference type="AlphaFoldDB" id="A0A6A6GTJ1"/>
<dbReference type="Proteomes" id="UP000800092">
    <property type="component" value="Unassembled WGS sequence"/>
</dbReference>
<protein>
    <submittedName>
        <fullName evidence="8">MFS general substrate transporter</fullName>
    </submittedName>
</protein>
<dbReference type="InterPro" id="IPR011701">
    <property type="entry name" value="MFS"/>
</dbReference>
<dbReference type="Gene3D" id="1.20.1250.20">
    <property type="entry name" value="MFS general substrate transporter like domains"/>
    <property type="match status" value="2"/>
</dbReference>